<keyword evidence="1" id="KW-0689">Ribosomal protein</keyword>
<name>A0AAD9CRZ8_DISEL</name>
<sequence length="83" mass="9300">MDPYIDGLLESLERRFQNLDLLGAFHALSPQAATGDRAIHVDNLQLLAGKFLQADCNEVLQEWSSFKQQLIVGAFKESLRAII</sequence>
<accession>A0AAD9CRZ8</accession>
<dbReference type="Proteomes" id="UP001228049">
    <property type="component" value="Unassembled WGS sequence"/>
</dbReference>
<proteinExistence type="predicted"/>
<organism evidence="1 2">
    <name type="scientific">Dissostichus eleginoides</name>
    <name type="common">Patagonian toothfish</name>
    <name type="synonym">Dissostichus amissus</name>
    <dbReference type="NCBI Taxonomy" id="100907"/>
    <lineage>
        <taxon>Eukaryota</taxon>
        <taxon>Metazoa</taxon>
        <taxon>Chordata</taxon>
        <taxon>Craniata</taxon>
        <taxon>Vertebrata</taxon>
        <taxon>Euteleostomi</taxon>
        <taxon>Actinopterygii</taxon>
        <taxon>Neopterygii</taxon>
        <taxon>Teleostei</taxon>
        <taxon>Neoteleostei</taxon>
        <taxon>Acanthomorphata</taxon>
        <taxon>Eupercaria</taxon>
        <taxon>Perciformes</taxon>
        <taxon>Notothenioidei</taxon>
        <taxon>Nototheniidae</taxon>
        <taxon>Dissostichus</taxon>
    </lineage>
</organism>
<gene>
    <name evidence="1" type="ORF">KUDE01_013165</name>
</gene>
<evidence type="ECO:0000313" key="2">
    <source>
        <dbReference type="Proteomes" id="UP001228049"/>
    </source>
</evidence>
<keyword evidence="2" id="KW-1185">Reference proteome</keyword>
<dbReference type="GO" id="GO:0005840">
    <property type="term" value="C:ribosome"/>
    <property type="evidence" value="ECO:0007669"/>
    <property type="project" value="UniProtKB-KW"/>
</dbReference>
<dbReference type="EMBL" id="JASDAP010000003">
    <property type="protein sequence ID" value="KAK1905993.1"/>
    <property type="molecule type" value="Genomic_DNA"/>
</dbReference>
<evidence type="ECO:0000313" key="1">
    <source>
        <dbReference type="EMBL" id="KAK1905993.1"/>
    </source>
</evidence>
<keyword evidence="1" id="KW-0687">Ribonucleoprotein</keyword>
<comment type="caution">
    <text evidence="1">The sequence shown here is derived from an EMBL/GenBank/DDBJ whole genome shotgun (WGS) entry which is preliminary data.</text>
</comment>
<reference evidence="1" key="1">
    <citation type="submission" date="2023-04" db="EMBL/GenBank/DDBJ databases">
        <title>Chromosome-level genome of Chaenocephalus aceratus.</title>
        <authorList>
            <person name="Park H."/>
        </authorList>
    </citation>
    <scope>NUCLEOTIDE SEQUENCE</scope>
    <source>
        <strain evidence="1">DE</strain>
        <tissue evidence="1">Muscle</tissue>
    </source>
</reference>
<protein>
    <submittedName>
        <fullName evidence="1">30S ribosomal protein S2 chloroplastic</fullName>
    </submittedName>
</protein>
<dbReference type="AlphaFoldDB" id="A0AAD9CRZ8"/>